<evidence type="ECO:0000259" key="6">
    <source>
        <dbReference type="Pfam" id="PF07638"/>
    </source>
</evidence>
<dbReference type="Pfam" id="PF07638">
    <property type="entry name" value="Sigma70_ECF"/>
    <property type="match status" value="1"/>
</dbReference>
<dbReference type="PANTHER" id="PTHR43133:SF8">
    <property type="entry name" value="RNA POLYMERASE SIGMA FACTOR HI_1459-RELATED"/>
    <property type="match status" value="1"/>
</dbReference>
<dbReference type="EMBL" id="CP036273">
    <property type="protein sequence ID" value="QDU21291.1"/>
    <property type="molecule type" value="Genomic_DNA"/>
</dbReference>
<dbReference type="GO" id="GO:0006352">
    <property type="term" value="P:DNA-templated transcription initiation"/>
    <property type="evidence" value="ECO:0007669"/>
    <property type="project" value="InterPro"/>
</dbReference>
<evidence type="ECO:0000256" key="2">
    <source>
        <dbReference type="ARBA" id="ARBA00023015"/>
    </source>
</evidence>
<dbReference type="GO" id="GO:0003677">
    <property type="term" value="F:DNA binding"/>
    <property type="evidence" value="ECO:0007669"/>
    <property type="project" value="UniProtKB-KW"/>
</dbReference>
<evidence type="ECO:0000313" key="7">
    <source>
        <dbReference type="EMBL" id="QDU21291.1"/>
    </source>
</evidence>
<dbReference type="InterPro" id="IPR053812">
    <property type="entry name" value="HTH_Sigma70_ECF-like"/>
</dbReference>
<dbReference type="NCBIfam" id="TIGR02937">
    <property type="entry name" value="sigma70-ECF"/>
    <property type="match status" value="1"/>
</dbReference>
<dbReference type="InterPro" id="IPR013324">
    <property type="entry name" value="RNA_pol_sigma_r3/r4-like"/>
</dbReference>
<dbReference type="Gene3D" id="1.10.10.10">
    <property type="entry name" value="Winged helix-like DNA-binding domain superfamily/Winged helix DNA-binding domain"/>
    <property type="match status" value="1"/>
</dbReference>
<evidence type="ECO:0000256" key="5">
    <source>
        <dbReference type="ARBA" id="ARBA00023163"/>
    </source>
</evidence>
<dbReference type="AlphaFoldDB" id="A0A517XUV4"/>
<proteinExistence type="inferred from homology"/>
<dbReference type="Gene3D" id="1.10.1740.10">
    <property type="match status" value="1"/>
</dbReference>
<dbReference type="InterPro" id="IPR014284">
    <property type="entry name" value="RNA_pol_sigma-70_dom"/>
</dbReference>
<keyword evidence="8" id="KW-1185">Reference proteome</keyword>
<evidence type="ECO:0000256" key="3">
    <source>
        <dbReference type="ARBA" id="ARBA00023082"/>
    </source>
</evidence>
<dbReference type="InterPro" id="IPR013325">
    <property type="entry name" value="RNA_pol_sigma_r2"/>
</dbReference>
<reference evidence="7 8" key="1">
    <citation type="submission" date="2019-02" db="EMBL/GenBank/DDBJ databases">
        <title>Deep-cultivation of Planctomycetes and their phenomic and genomic characterization uncovers novel biology.</title>
        <authorList>
            <person name="Wiegand S."/>
            <person name="Jogler M."/>
            <person name="Boedeker C."/>
            <person name="Pinto D."/>
            <person name="Vollmers J."/>
            <person name="Rivas-Marin E."/>
            <person name="Kohn T."/>
            <person name="Peeters S.H."/>
            <person name="Heuer A."/>
            <person name="Rast P."/>
            <person name="Oberbeckmann S."/>
            <person name="Bunk B."/>
            <person name="Jeske O."/>
            <person name="Meyerdierks A."/>
            <person name="Storesund J.E."/>
            <person name="Kallscheuer N."/>
            <person name="Luecker S."/>
            <person name="Lage O.M."/>
            <person name="Pohl T."/>
            <person name="Merkel B.J."/>
            <person name="Hornburger P."/>
            <person name="Mueller R.-W."/>
            <person name="Bruemmer F."/>
            <person name="Labrenz M."/>
            <person name="Spormann A.M."/>
            <person name="Op den Camp H."/>
            <person name="Overmann J."/>
            <person name="Amann R."/>
            <person name="Jetten M.S.M."/>
            <person name="Mascher T."/>
            <person name="Medema M.H."/>
            <person name="Devos D.P."/>
            <person name="Kaster A.-K."/>
            <person name="Ovreas L."/>
            <person name="Rohde M."/>
            <person name="Galperin M.Y."/>
            <person name="Jogler C."/>
        </authorList>
    </citation>
    <scope>NUCLEOTIDE SEQUENCE [LARGE SCALE GENOMIC DNA]</scope>
    <source>
        <strain evidence="7 8">ETA_A1</strain>
    </source>
</reference>
<keyword evidence="3" id="KW-0731">Sigma factor</keyword>
<dbReference type="RefSeq" id="WP_145240133.1">
    <property type="nucleotide sequence ID" value="NZ_CP036273.1"/>
</dbReference>
<dbReference type="KEGG" id="uli:ETAA1_32570"/>
<dbReference type="GO" id="GO:0016987">
    <property type="term" value="F:sigma factor activity"/>
    <property type="evidence" value="ECO:0007669"/>
    <property type="project" value="UniProtKB-KW"/>
</dbReference>
<sequence length="195" mass="21467">MADPTGPDPAPTDASLLGRFRRGEGDAATELYLRYARRLRAVAEAQTAPDLRRRLDPDDIVQSVFRTFFRRAAAGQYDVPAGEELWKLFLVIGLNKVRAVAAHHRAAKRDVAATGGDITSAAAPESDDESLTALRLTIDEILARLPPAYREVVELRVAGHEVAEIAAQTGRAKRSVERILQEFRESLRGQVNEPD</sequence>
<name>A0A517XUV4_9BACT</name>
<dbReference type="OrthoDB" id="280689at2"/>
<dbReference type="Proteomes" id="UP000319576">
    <property type="component" value="Chromosome"/>
</dbReference>
<feature type="domain" description="RNA polymerase sigma-70 ECF-like HTH" evidence="6">
    <location>
        <begin position="15"/>
        <end position="191"/>
    </location>
</feature>
<evidence type="ECO:0000256" key="1">
    <source>
        <dbReference type="ARBA" id="ARBA00010641"/>
    </source>
</evidence>
<protein>
    <submittedName>
        <fullName evidence="7">RNA polymerase sigma factor</fullName>
    </submittedName>
</protein>
<keyword evidence="5" id="KW-0804">Transcription</keyword>
<dbReference type="PANTHER" id="PTHR43133">
    <property type="entry name" value="RNA POLYMERASE ECF-TYPE SIGMA FACTO"/>
    <property type="match status" value="1"/>
</dbReference>
<dbReference type="InterPro" id="IPR039425">
    <property type="entry name" value="RNA_pol_sigma-70-like"/>
</dbReference>
<organism evidence="7 8">
    <name type="scientific">Urbifossiella limnaea</name>
    <dbReference type="NCBI Taxonomy" id="2528023"/>
    <lineage>
        <taxon>Bacteria</taxon>
        <taxon>Pseudomonadati</taxon>
        <taxon>Planctomycetota</taxon>
        <taxon>Planctomycetia</taxon>
        <taxon>Gemmatales</taxon>
        <taxon>Gemmataceae</taxon>
        <taxon>Urbifossiella</taxon>
    </lineage>
</organism>
<dbReference type="InterPro" id="IPR036388">
    <property type="entry name" value="WH-like_DNA-bd_sf"/>
</dbReference>
<dbReference type="SUPFAM" id="SSF88659">
    <property type="entry name" value="Sigma3 and sigma4 domains of RNA polymerase sigma factors"/>
    <property type="match status" value="1"/>
</dbReference>
<gene>
    <name evidence="7" type="ORF">ETAA1_32570</name>
</gene>
<evidence type="ECO:0000313" key="8">
    <source>
        <dbReference type="Proteomes" id="UP000319576"/>
    </source>
</evidence>
<evidence type="ECO:0000256" key="4">
    <source>
        <dbReference type="ARBA" id="ARBA00023125"/>
    </source>
</evidence>
<keyword evidence="4" id="KW-0238">DNA-binding</keyword>
<accession>A0A517XUV4</accession>
<comment type="similarity">
    <text evidence="1">Belongs to the sigma-70 factor family. ECF subfamily.</text>
</comment>
<dbReference type="SUPFAM" id="SSF88946">
    <property type="entry name" value="Sigma2 domain of RNA polymerase sigma factors"/>
    <property type="match status" value="1"/>
</dbReference>
<keyword evidence="2" id="KW-0805">Transcription regulation</keyword>